<reference evidence="3" key="1">
    <citation type="journal article" date="2019" name="Int. J. Syst. Evol. Microbiol.">
        <title>The Global Catalogue of Microorganisms (GCM) 10K type strain sequencing project: providing services to taxonomists for standard genome sequencing and annotation.</title>
        <authorList>
            <consortium name="The Broad Institute Genomics Platform"/>
            <consortium name="The Broad Institute Genome Sequencing Center for Infectious Disease"/>
            <person name="Wu L."/>
            <person name="Ma J."/>
        </authorList>
    </citation>
    <scope>NUCLEOTIDE SEQUENCE [LARGE SCALE GENOMIC DNA]</scope>
    <source>
        <strain evidence="3">CCUG 61696</strain>
    </source>
</reference>
<protein>
    <submittedName>
        <fullName evidence="2">NAD-dependent epimerase/dehydratase family protein</fullName>
    </submittedName>
</protein>
<keyword evidence="3" id="KW-1185">Reference proteome</keyword>
<feature type="domain" description="NAD-dependent epimerase/dehydratase" evidence="1">
    <location>
        <begin position="15"/>
        <end position="173"/>
    </location>
</feature>
<evidence type="ECO:0000313" key="2">
    <source>
        <dbReference type="EMBL" id="MFD1333547.1"/>
    </source>
</evidence>
<dbReference type="PANTHER" id="PTHR48079">
    <property type="entry name" value="PROTEIN YEEZ"/>
    <property type="match status" value="1"/>
</dbReference>
<dbReference type="Gene3D" id="3.40.50.720">
    <property type="entry name" value="NAD(P)-binding Rossmann-like Domain"/>
    <property type="match status" value="1"/>
</dbReference>
<dbReference type="Pfam" id="PF01370">
    <property type="entry name" value="Epimerase"/>
    <property type="match status" value="1"/>
</dbReference>
<organism evidence="2 3">
    <name type="scientific">Methylopila musalis</name>
    <dbReference type="NCBI Taxonomy" id="1134781"/>
    <lineage>
        <taxon>Bacteria</taxon>
        <taxon>Pseudomonadati</taxon>
        <taxon>Pseudomonadota</taxon>
        <taxon>Alphaproteobacteria</taxon>
        <taxon>Hyphomicrobiales</taxon>
        <taxon>Methylopilaceae</taxon>
        <taxon>Methylopila</taxon>
    </lineage>
</organism>
<dbReference type="InterPro" id="IPR051783">
    <property type="entry name" value="NAD(P)-dependent_oxidoreduct"/>
</dbReference>
<name>A0ABW3ZC04_9HYPH</name>
<dbReference type="PANTHER" id="PTHR48079:SF6">
    <property type="entry name" value="NAD(P)-BINDING DOMAIN-CONTAINING PROTEIN-RELATED"/>
    <property type="match status" value="1"/>
</dbReference>
<dbReference type="CDD" id="cd08946">
    <property type="entry name" value="SDR_e"/>
    <property type="match status" value="1"/>
</dbReference>
<dbReference type="Proteomes" id="UP001597171">
    <property type="component" value="Unassembled WGS sequence"/>
</dbReference>
<feature type="non-terminal residue" evidence="2">
    <location>
        <position position="1"/>
    </location>
</feature>
<accession>A0ABW3ZC04</accession>
<gene>
    <name evidence="2" type="ORF">ACFQ4O_16215</name>
</gene>
<dbReference type="InterPro" id="IPR036291">
    <property type="entry name" value="NAD(P)-bd_dom_sf"/>
</dbReference>
<dbReference type="SUPFAM" id="SSF51735">
    <property type="entry name" value="NAD(P)-binding Rossmann-fold domains"/>
    <property type="match status" value="1"/>
</dbReference>
<evidence type="ECO:0000313" key="3">
    <source>
        <dbReference type="Proteomes" id="UP001597171"/>
    </source>
</evidence>
<dbReference type="EMBL" id="JBHTMX010000254">
    <property type="protein sequence ID" value="MFD1333547.1"/>
    <property type="molecule type" value="Genomic_DNA"/>
</dbReference>
<comment type="caution">
    <text evidence="2">The sequence shown here is derived from an EMBL/GenBank/DDBJ whole genome shotgun (WGS) entry which is preliminary data.</text>
</comment>
<dbReference type="InterPro" id="IPR001509">
    <property type="entry name" value="Epimerase_deHydtase"/>
</dbReference>
<proteinExistence type="predicted"/>
<evidence type="ECO:0000259" key="1">
    <source>
        <dbReference type="Pfam" id="PF01370"/>
    </source>
</evidence>
<dbReference type="RefSeq" id="WP_378777194.1">
    <property type="nucleotide sequence ID" value="NZ_JBHTMX010000254.1"/>
</dbReference>
<sequence length="289" mass="30159">ALPAGLAPAIAPTPCDLDRPEQIAAATRGVDAVVHAAYGADADMAPQARRLLDAMAANGVPTLILLSSIAVYGERDGLIREEDDGLGALGPYGEAKVACERAARDWAAGDPARRALLLRPGVVYGPGSRFWIDKLRRRLAVGAVGDLGAAGEGLAPLIHVEDVARLAASAVRRLTGPERAQAPPVAALTLVGPETPSWNAYFAALASAFGDPAPRRLSPADLARNARLATPAKIWRRLKLPGFEAPALAPSAGERALFARKAIFATDATERLLGDRAGIGLTEGLRRSR</sequence>